<evidence type="ECO:0000259" key="5">
    <source>
        <dbReference type="Pfam" id="PF00669"/>
    </source>
</evidence>
<name>G9XAU3_9FIRM</name>
<evidence type="ECO:0000313" key="8">
    <source>
        <dbReference type="Proteomes" id="UP000003379"/>
    </source>
</evidence>
<dbReference type="Proteomes" id="UP000003379">
    <property type="component" value="Unassembled WGS sequence"/>
</dbReference>
<proteinExistence type="inferred from homology"/>
<dbReference type="InterPro" id="IPR001492">
    <property type="entry name" value="Flagellin"/>
</dbReference>
<dbReference type="Gene3D" id="3.30.70.2120">
    <property type="match status" value="1"/>
</dbReference>
<dbReference type="EMBL" id="AFZG01000013">
    <property type="protein sequence ID" value="EHL19937.1"/>
    <property type="molecule type" value="Genomic_DNA"/>
</dbReference>
<evidence type="ECO:0000256" key="1">
    <source>
        <dbReference type="ARBA" id="ARBA00005709"/>
    </source>
</evidence>
<dbReference type="PRINTS" id="PR00207">
    <property type="entry name" value="FLAGELLIN"/>
</dbReference>
<dbReference type="SUPFAM" id="SSF64518">
    <property type="entry name" value="Phase 1 flagellin"/>
    <property type="match status" value="1"/>
</dbReference>
<feature type="domain" description="Flagellin C-terminal" evidence="6">
    <location>
        <begin position="310"/>
        <end position="394"/>
    </location>
</feature>
<evidence type="ECO:0000256" key="3">
    <source>
        <dbReference type="ARBA" id="ARBA00023143"/>
    </source>
</evidence>
<dbReference type="Gene3D" id="6.10.10.10">
    <property type="entry name" value="Flagellar export chaperone, C-terminal domain"/>
    <property type="match status" value="1"/>
</dbReference>
<dbReference type="InterPro" id="IPR001029">
    <property type="entry name" value="Flagellin_N"/>
</dbReference>
<dbReference type="PATRIC" id="fig|796940.3.peg.389"/>
<protein>
    <recommendedName>
        <fullName evidence="2 4">Flagellin</fullName>
    </recommendedName>
</protein>
<evidence type="ECO:0000259" key="6">
    <source>
        <dbReference type="Pfam" id="PF00700"/>
    </source>
</evidence>
<evidence type="ECO:0000313" key="7">
    <source>
        <dbReference type="EMBL" id="EHL19937.1"/>
    </source>
</evidence>
<dbReference type="Gene3D" id="1.20.1330.10">
    <property type="entry name" value="f41 fragment of flagellin, N-terminal domain"/>
    <property type="match status" value="1"/>
</dbReference>
<dbReference type="GO" id="GO:0005198">
    <property type="term" value="F:structural molecule activity"/>
    <property type="evidence" value="ECO:0007669"/>
    <property type="project" value="UniProtKB-UniRule"/>
</dbReference>
<organism evidence="7 8">
    <name type="scientific">Peptoanaerobacter stomatis</name>
    <dbReference type="NCBI Taxonomy" id="796937"/>
    <lineage>
        <taxon>Bacteria</taxon>
        <taxon>Bacillati</taxon>
        <taxon>Bacillota</taxon>
        <taxon>Clostridia</taxon>
        <taxon>Peptostreptococcales</taxon>
        <taxon>Filifactoraceae</taxon>
        <taxon>Peptoanaerobacter</taxon>
    </lineage>
</organism>
<dbReference type="InterPro" id="IPR046358">
    <property type="entry name" value="Flagellin_C"/>
</dbReference>
<dbReference type="InterPro" id="IPR042187">
    <property type="entry name" value="Flagellin_C_sub2"/>
</dbReference>
<dbReference type="GO" id="GO:0005576">
    <property type="term" value="C:extracellular region"/>
    <property type="evidence" value="ECO:0007669"/>
    <property type="project" value="UniProtKB-SubCell"/>
</dbReference>
<dbReference type="PANTHER" id="PTHR42792:SF2">
    <property type="entry name" value="FLAGELLIN"/>
    <property type="match status" value="1"/>
</dbReference>
<comment type="subcellular location">
    <subcellularLocation>
        <location evidence="4">Secreted</location>
    </subcellularLocation>
    <subcellularLocation>
        <location evidence="4">Bacterial flagellum</location>
    </subcellularLocation>
</comment>
<dbReference type="GO" id="GO:0009288">
    <property type="term" value="C:bacterial-type flagellum"/>
    <property type="evidence" value="ECO:0007669"/>
    <property type="project" value="UniProtKB-SubCell"/>
</dbReference>
<dbReference type="Pfam" id="PF00700">
    <property type="entry name" value="Flagellin_C"/>
    <property type="match status" value="1"/>
</dbReference>
<comment type="function">
    <text evidence="4">Flagellin is the subunit protein which polymerizes to form the filaments of bacterial flagella.</text>
</comment>
<dbReference type="PANTHER" id="PTHR42792">
    <property type="entry name" value="FLAGELLIN"/>
    <property type="match status" value="1"/>
</dbReference>
<evidence type="ECO:0000256" key="4">
    <source>
        <dbReference type="RuleBase" id="RU362073"/>
    </source>
</evidence>
<reference evidence="7 8" key="1">
    <citation type="submission" date="2011-08" db="EMBL/GenBank/DDBJ databases">
        <title>The Genome Sequence of Eubacteriaceae bacterium CM5.</title>
        <authorList>
            <consortium name="The Broad Institute Genome Sequencing Platform"/>
            <person name="Earl A."/>
            <person name="Ward D."/>
            <person name="Feldgarden M."/>
            <person name="Gevers D."/>
            <person name="Sizova M."/>
            <person name="Hazen A."/>
            <person name="Epstein S."/>
            <person name="Young S.K."/>
            <person name="Zeng Q."/>
            <person name="Gargeya S."/>
            <person name="Fitzgerald M."/>
            <person name="Haas B."/>
            <person name="Abouelleil A."/>
            <person name="Alvarado L."/>
            <person name="Arachchi H.M."/>
            <person name="Berlin A."/>
            <person name="Brown A."/>
            <person name="Chapman S.B."/>
            <person name="Chen Z."/>
            <person name="Dunbar C."/>
            <person name="Freedman E."/>
            <person name="Gearin G."/>
            <person name="Gellesch M."/>
            <person name="Goldberg J."/>
            <person name="Griggs A."/>
            <person name="Gujja S."/>
            <person name="Heiman D."/>
            <person name="Howarth C."/>
            <person name="Larson L."/>
            <person name="Lui A."/>
            <person name="MacDonald P.J.P."/>
            <person name="Montmayeur A."/>
            <person name="Murphy C."/>
            <person name="Neiman D."/>
            <person name="Pearson M."/>
            <person name="Priest M."/>
            <person name="Roberts A."/>
            <person name="Saif S."/>
            <person name="Shea T."/>
            <person name="Shenoy N."/>
            <person name="Sisk P."/>
            <person name="Stolte C."/>
            <person name="Sykes S."/>
            <person name="Wortman J."/>
            <person name="Nusbaum C."/>
            <person name="Birren B."/>
        </authorList>
    </citation>
    <scope>NUCLEOTIDE SEQUENCE [LARGE SCALE GENOMIC DNA]</scope>
    <source>
        <strain evidence="7 8">CM5</strain>
    </source>
</reference>
<evidence type="ECO:0000256" key="2">
    <source>
        <dbReference type="ARBA" id="ARBA00020110"/>
    </source>
</evidence>
<dbReference type="Pfam" id="PF00669">
    <property type="entry name" value="Flagellin_N"/>
    <property type="match status" value="1"/>
</dbReference>
<dbReference type="RefSeq" id="WP_009529146.1">
    <property type="nucleotide sequence ID" value="NZ_JH414603.1"/>
</dbReference>
<accession>G9XAU3</accession>
<keyword evidence="3 4" id="KW-0975">Bacterial flagellum</keyword>
<comment type="caution">
    <text evidence="7">The sequence shown here is derived from an EMBL/GenBank/DDBJ whole genome shotgun (WGS) entry which is preliminary data.</text>
</comment>
<gene>
    <name evidence="7" type="ORF">HMPREF9628_01110</name>
</gene>
<feature type="domain" description="Flagellin N-terminal" evidence="5">
    <location>
        <begin position="3"/>
        <end position="140"/>
    </location>
</feature>
<dbReference type="AlphaFoldDB" id="G9XAU3"/>
<keyword evidence="4" id="KW-0964">Secreted</keyword>
<sequence>MIINHNMMAQNSHRMMGINSSTMGKSTEKLSSGLRINRAADDAAGLSISEKMRGQIRGLTQASRNSQDAISVVQTAEGALDEAHSILQRMRELAVQSANDSNVAIDRSAIQQEVSQLTDELDRIATTTQFNTMNLLDGSFKDKVFQVGANEGQNLSVTIDAMSARGLSLRAGDDTISKTRDAAFGSITKLTESIGKLADSIGKKQESIAKIKENSIAKLDASIAILNESIATATDLGDDAKVQTARGKLAKANSSKAKANALIDTHKKTIASKKDTIESKNKTISELEAKISARGGVQVNTQSNASTAITRINDAISKVSKQRSDLGAIQNRMEHTIKNLDNSAENLQAAESRVRDVDMAKEMSEFTKKNILTQASQAMLAQANQLPQQVLQLLR</sequence>
<dbReference type="HOGENOM" id="CLU_011142_2_0_9"/>
<comment type="similarity">
    <text evidence="1 4">Belongs to the bacterial flagellin family.</text>
</comment>